<dbReference type="PANTHER" id="PTHR22946">
    <property type="entry name" value="DIENELACTONE HYDROLASE DOMAIN-CONTAINING PROTEIN-RELATED"/>
    <property type="match status" value="1"/>
</dbReference>
<name>A0ABU1JC98_9MICC</name>
<dbReference type="PIRSF" id="PIRSF037442">
    <property type="entry name" value="UCP037442_abhydr"/>
    <property type="match status" value="1"/>
</dbReference>
<dbReference type="GO" id="GO:0016787">
    <property type="term" value="F:hydrolase activity"/>
    <property type="evidence" value="ECO:0007669"/>
    <property type="project" value="UniProtKB-KW"/>
</dbReference>
<dbReference type="InterPro" id="IPR050261">
    <property type="entry name" value="FrsA_esterase"/>
</dbReference>
<proteinExistence type="inferred from homology"/>
<dbReference type="PANTHER" id="PTHR22946:SF9">
    <property type="entry name" value="POLYKETIDE TRANSFERASE AF380"/>
    <property type="match status" value="1"/>
</dbReference>
<dbReference type="InterPro" id="IPR022742">
    <property type="entry name" value="Hydrolase_4"/>
</dbReference>
<organism evidence="4 5">
    <name type="scientific">Arthrobacter russicus</name>
    <dbReference type="NCBI Taxonomy" id="172040"/>
    <lineage>
        <taxon>Bacteria</taxon>
        <taxon>Bacillati</taxon>
        <taxon>Actinomycetota</taxon>
        <taxon>Actinomycetes</taxon>
        <taxon>Micrococcales</taxon>
        <taxon>Micrococcaceae</taxon>
        <taxon>Arthrobacter</taxon>
    </lineage>
</organism>
<keyword evidence="2 4" id="KW-0378">Hydrolase</keyword>
<dbReference type="Proteomes" id="UP001185069">
    <property type="component" value="Unassembled WGS sequence"/>
</dbReference>
<evidence type="ECO:0000256" key="1">
    <source>
        <dbReference type="ARBA" id="ARBA00008645"/>
    </source>
</evidence>
<sequence length="280" mass="30922">MPGTESVQIPTDDGVTLNGRWFRPDGPPRRIVLIAAAMATKARFYTPLAEWLSGQGIAALVFDYRGYGDSGDGDLRKVRNDLMRWAQDAADTLDWLLDGADGVPVTWLGHSLGGLVLPLAEHRRLASAITVASGSGYWRSNPGALRFIAPLLWKGIGPAAIRLTGYYPGAKLKLLGDLPPNVMRQWSRWCMHPDYLIGEFPELRARFAEFQTPLTSISFTDDELLSGASISTLHDLYPLRNRRMLRYAPADLGVSRIGHFGFFRAGNESIWAKTLGPLLD</sequence>
<protein>
    <submittedName>
        <fullName evidence="4">Alpha/beta hydrolase</fullName>
    </submittedName>
</protein>
<evidence type="ECO:0000313" key="5">
    <source>
        <dbReference type="Proteomes" id="UP001185069"/>
    </source>
</evidence>
<evidence type="ECO:0000313" key="4">
    <source>
        <dbReference type="EMBL" id="MDR6270039.1"/>
    </source>
</evidence>
<evidence type="ECO:0000256" key="2">
    <source>
        <dbReference type="ARBA" id="ARBA00022801"/>
    </source>
</evidence>
<dbReference type="SUPFAM" id="SSF53474">
    <property type="entry name" value="alpha/beta-Hydrolases"/>
    <property type="match status" value="1"/>
</dbReference>
<dbReference type="RefSeq" id="WP_309798820.1">
    <property type="nucleotide sequence ID" value="NZ_BAAAHY010000005.1"/>
</dbReference>
<dbReference type="InterPro" id="IPR017208">
    <property type="entry name" value="UCP037442_abhydr"/>
</dbReference>
<dbReference type="EMBL" id="JAVDQF010000001">
    <property type="protein sequence ID" value="MDR6270039.1"/>
    <property type="molecule type" value="Genomic_DNA"/>
</dbReference>
<gene>
    <name evidence="4" type="ORF">JOE69_002277</name>
</gene>
<reference evidence="4 5" key="1">
    <citation type="submission" date="2023-07" db="EMBL/GenBank/DDBJ databases">
        <title>Sequencing the genomes of 1000 actinobacteria strains.</title>
        <authorList>
            <person name="Klenk H.-P."/>
        </authorList>
    </citation>
    <scope>NUCLEOTIDE SEQUENCE [LARGE SCALE GENOMIC DNA]</scope>
    <source>
        <strain evidence="4 5">DSM 14555</strain>
    </source>
</reference>
<feature type="domain" description="Serine aminopeptidase S33" evidence="3">
    <location>
        <begin position="27"/>
        <end position="138"/>
    </location>
</feature>
<dbReference type="InterPro" id="IPR029058">
    <property type="entry name" value="AB_hydrolase_fold"/>
</dbReference>
<dbReference type="Pfam" id="PF12146">
    <property type="entry name" value="Hydrolase_4"/>
    <property type="match status" value="1"/>
</dbReference>
<comment type="caution">
    <text evidence="4">The sequence shown here is derived from an EMBL/GenBank/DDBJ whole genome shotgun (WGS) entry which is preliminary data.</text>
</comment>
<keyword evidence="5" id="KW-1185">Reference proteome</keyword>
<accession>A0ABU1JC98</accession>
<dbReference type="Gene3D" id="3.40.50.1820">
    <property type="entry name" value="alpha/beta hydrolase"/>
    <property type="match status" value="1"/>
</dbReference>
<evidence type="ECO:0000259" key="3">
    <source>
        <dbReference type="Pfam" id="PF12146"/>
    </source>
</evidence>
<comment type="similarity">
    <text evidence="1">Belongs to the AB hydrolase superfamily.</text>
</comment>